<keyword evidence="2" id="KW-1133">Transmembrane helix</keyword>
<sequence>MLPRKKKEKFCRCVVLPESFYSIKRQLSPIRSRKVLVPAAILIYCIVLTTFVLTLLYYESQSLTQTDTVVVVSTDGFSNYDCNSLSSFSKTLTSGEEYSVSNNPAGCQILLGGSPSSTVYTDIYFAKFSQCDLTDKTRYTISVANSTSGPSPMWQMLISYNQTSGGTLAFPEYLLSPSSISANCTPTIAANHILDYYTGTYDICGPFKTRPPYSCTKTDSSAKYDTLEIVTLAFANTELIFTLVSILTVGFLYSIPSKNQKELNCGEECIKMIMETCCDDEGDEMVQTMAMIKQPRSDVKDGGDDKKMDIVIDTQPMSPGGVQFGNNAKAAINQAQEGQTTPGGRVGQVTPASGGPREAFP</sequence>
<dbReference type="EMBL" id="HBIV01015281">
    <property type="protein sequence ID" value="CAE0659581.1"/>
    <property type="molecule type" value="Transcribed_RNA"/>
</dbReference>
<gene>
    <name evidence="3" type="ORF">LGLO00237_LOCUS11157</name>
</gene>
<evidence type="ECO:0000313" key="3">
    <source>
        <dbReference type="EMBL" id="CAE0659581.1"/>
    </source>
</evidence>
<protein>
    <submittedName>
        <fullName evidence="3">Uncharacterized protein</fullName>
    </submittedName>
</protein>
<feature type="region of interest" description="Disordered" evidence="1">
    <location>
        <begin position="322"/>
        <end position="361"/>
    </location>
</feature>
<keyword evidence="2" id="KW-0472">Membrane</keyword>
<proteinExistence type="predicted"/>
<name>A0A7S3YRE0_9EUKA</name>
<evidence type="ECO:0000256" key="1">
    <source>
        <dbReference type="SAM" id="MobiDB-lite"/>
    </source>
</evidence>
<evidence type="ECO:0000256" key="2">
    <source>
        <dbReference type="SAM" id="Phobius"/>
    </source>
</evidence>
<accession>A0A7S3YRE0</accession>
<keyword evidence="2" id="KW-0812">Transmembrane</keyword>
<reference evidence="3" key="1">
    <citation type="submission" date="2021-01" db="EMBL/GenBank/DDBJ databases">
        <authorList>
            <person name="Corre E."/>
            <person name="Pelletier E."/>
            <person name="Niang G."/>
            <person name="Scheremetjew M."/>
            <person name="Finn R."/>
            <person name="Kale V."/>
            <person name="Holt S."/>
            <person name="Cochrane G."/>
            <person name="Meng A."/>
            <person name="Brown T."/>
            <person name="Cohen L."/>
        </authorList>
    </citation>
    <scope>NUCLEOTIDE SEQUENCE</scope>
    <source>
        <strain evidence="3">CCCM811</strain>
    </source>
</reference>
<feature type="compositionally biased region" description="Polar residues" evidence="1">
    <location>
        <begin position="333"/>
        <end position="342"/>
    </location>
</feature>
<organism evidence="3">
    <name type="scientific">Lotharella globosa</name>
    <dbReference type="NCBI Taxonomy" id="91324"/>
    <lineage>
        <taxon>Eukaryota</taxon>
        <taxon>Sar</taxon>
        <taxon>Rhizaria</taxon>
        <taxon>Cercozoa</taxon>
        <taxon>Chlorarachniophyceae</taxon>
        <taxon>Lotharella</taxon>
    </lineage>
</organism>
<dbReference type="AlphaFoldDB" id="A0A7S3YRE0"/>
<feature type="transmembrane region" description="Helical" evidence="2">
    <location>
        <begin position="35"/>
        <end position="58"/>
    </location>
</feature>